<feature type="region of interest" description="Disordered" evidence="7">
    <location>
        <begin position="40"/>
        <end position="91"/>
    </location>
</feature>
<dbReference type="Gene3D" id="1.10.1900.10">
    <property type="entry name" value="c-terminal domain of poly(a) binding protein"/>
    <property type="match status" value="1"/>
</dbReference>
<proteinExistence type="predicted"/>
<dbReference type="Gene3D" id="3.90.1750.10">
    <property type="entry name" value="Hect, E3 ligase catalytic domains"/>
    <property type="match status" value="1"/>
</dbReference>
<feature type="compositionally biased region" description="Acidic residues" evidence="7">
    <location>
        <begin position="615"/>
        <end position="624"/>
    </location>
</feature>
<reference evidence="11 12" key="1">
    <citation type="journal article" date="2023" name="Arcadia Sci">
        <title>De novo assembly of a long-read Amblyomma americanum tick genome.</title>
        <authorList>
            <person name="Chou S."/>
            <person name="Poskanzer K.E."/>
            <person name="Rollins M."/>
            <person name="Thuy-Boun P.S."/>
        </authorList>
    </citation>
    <scope>NUCLEOTIDE SEQUENCE [LARGE SCALE GENOMIC DNA]</scope>
    <source>
        <strain evidence="11">F_SG_1</strain>
        <tissue evidence="11">Salivary glands</tissue>
    </source>
</reference>
<evidence type="ECO:0000259" key="8">
    <source>
        <dbReference type="PROSITE" id="PS50237"/>
    </source>
</evidence>
<keyword evidence="3 5" id="KW-0833">Ubl conjugation pathway</keyword>
<evidence type="ECO:0000256" key="2">
    <source>
        <dbReference type="ARBA" id="ARBA00022771"/>
    </source>
</evidence>
<evidence type="ECO:0000259" key="10">
    <source>
        <dbReference type="PROSITE" id="PS51309"/>
    </source>
</evidence>
<feature type="compositionally biased region" description="Low complexity" evidence="7">
    <location>
        <begin position="64"/>
        <end position="73"/>
    </location>
</feature>
<organism evidence="11 12">
    <name type="scientific">Amblyomma americanum</name>
    <name type="common">Lone star tick</name>
    <dbReference type="NCBI Taxonomy" id="6943"/>
    <lineage>
        <taxon>Eukaryota</taxon>
        <taxon>Metazoa</taxon>
        <taxon>Ecdysozoa</taxon>
        <taxon>Arthropoda</taxon>
        <taxon>Chelicerata</taxon>
        <taxon>Arachnida</taxon>
        <taxon>Acari</taxon>
        <taxon>Parasitiformes</taxon>
        <taxon>Ixodida</taxon>
        <taxon>Ixodoidea</taxon>
        <taxon>Ixodidae</taxon>
        <taxon>Amblyomminae</taxon>
        <taxon>Amblyomma</taxon>
    </lineage>
</organism>
<dbReference type="PROSITE" id="PS51309">
    <property type="entry name" value="PABC"/>
    <property type="match status" value="1"/>
</dbReference>
<evidence type="ECO:0000256" key="7">
    <source>
        <dbReference type="SAM" id="MobiDB-lite"/>
    </source>
</evidence>
<feature type="region of interest" description="Disordered" evidence="7">
    <location>
        <begin position="1163"/>
        <end position="1284"/>
    </location>
</feature>
<feature type="region of interest" description="Disordered" evidence="7">
    <location>
        <begin position="547"/>
        <end position="711"/>
    </location>
</feature>
<dbReference type="InterPro" id="IPR036053">
    <property type="entry name" value="PABP-dom"/>
</dbReference>
<evidence type="ECO:0000256" key="4">
    <source>
        <dbReference type="ARBA" id="ARBA00022833"/>
    </source>
</evidence>
<dbReference type="SMART" id="SM00119">
    <property type="entry name" value="HECTc"/>
    <property type="match status" value="1"/>
</dbReference>
<feature type="compositionally biased region" description="Low complexity" evidence="7">
    <location>
        <begin position="1176"/>
        <end position="1189"/>
    </location>
</feature>
<keyword evidence="12" id="KW-1185">Reference proteome</keyword>
<evidence type="ECO:0008006" key="13">
    <source>
        <dbReference type="Google" id="ProtNLM"/>
    </source>
</evidence>
<sequence length="1922" mass="206892">MDSLDLLSTSSSSIAVLSGRNMSLCEMMRRATSAALSLSGLESQDAERDSEFPIPTLTWPPEPSDSSASSSSPGNCRNSKGMGLLPQASKGEHGDRNAALTILFFLCDAVALRPHLKELLMARDAQGCTPFMTAVCGRAYHAALLLLDAAQRVLQESGGAGGGEGSSRRALQNMLYPPGSAPDDSPLHVLCCNDTCSFTWTGAEHINQDIFECRTCGLVGSLCCCTECARVCHKGHDCKLKRTSPTAYCDCWEKCKCRALLAGHQGMRATLLNRLVTDTDLVTLPNSRGENILLFLVQTVGRQLVEQRQYRPSRSRSSAPRKISNSELEPDMPDHDLEPPRFSRRALERLLNDWSAIKTTIMAGYKEDESAASRLAAGGSVPDDQQPHLVAQNGTALLDKFVHCLLVKCSMEMLDTLLTTLVREIQNENIPGRAAEARKVAHRFVRSVARIFVILSAEMAPNTSRKKSMSGTTQPLMKCRRVFQSLVTLAVEELCEAADALIAPVRLGVARPTASFNLVSSCIDAIQGSEELFVVEPIVPRANQPEMVASPAEPPLGQNPLSARQPLGLRDTLDDDEVDVVDGNVGEDPDHEESERDERMEASEHDGTPAHEHNDEESDSDSDPDSASYQSNQDNASAQRSATTGATAGSDAEDESAESSNMEEEEESEAGDTEPDTEELALLDEQLERRGGPSSSGGGPGGLGGSRPGSLAPQHLQWALRQRDPAGRSHVSSSGSVSLAGTGGLVYIDPGSLRRSAAVAAAAASGSGSGSSVAAAAALAPELSPGTTAVGLARAFGAVLRQTADLLGTLQDSQGSPGLGLPKMLDVSYQESLNMQAYLDYHLKPTWDWLVAVMDSTEAQLRFGCALSNHSDPSGTLAIPRTRRGLFEDRMAASGSLENRRRNRLTAYGSEGVSARRDFLSYALSLMRAHNNEHFDSLPVMDVASLKHVAYVFDALIYFMRSGADDSETLRDGFLLLDPWYAEDYNENEDPEEEAGGASSAMQVDMDSCCEEDSAAGASGAAEGGASASTAAAGSNRGRRHPFFQRSDSTLCLGCQAPDPFGTPMSQALPLADRPQLLTPTATRQELFGAPRAPQPPGGGGEGGATPLLPPRLGLSRGSGSGLLTNTGRLAEATRAPIIVAAPSSARKGPPPTTVTATTALTSAASSQEGTTALPTSSAPGGSSAVPSTQGKSSVIVLAGSHRSQGQSSQQSSETHVPASYSGAPSPAAEVTVTSSNSLPPLTRAEGSSSVAPSANFGTTQSSSSSGIGSTSSSSRGPSSSGGTLGQLVSHEVLLSRWQLTLELFGRVFVDDVGAEPGSVISELGGFPVKEVRFRRDMEKLRNSQQRDLTLSKIERERNSLLQQTFKELNNQYSAYSRRSMGGTPPLAMNRVKVTFKDEPGEGSGVARSFYAAIAEAILSPDKLPNLEGCQAGNRSLQYSERHLPSTARARMRAPLELKAKMELFRMDIIQRLRSRERDKERRSGNTGSQATKSGGGLRYDAPPFVMPGEAGGSGQASNDHLSPHRQQLGQRLYPRVHALRPSLASKITGMLLEQSAAQLLLLLASEDALREKVDEALEIIVSHGREAETLLDLDVFNLGERGRRSAAARRSDAEEEEEDGEDCSPLVYQPGKRGFYSPRQGKCTPDRLNAFRNVGRIVGLCLLQNELCPISFNRHVIKYILNKRIGWHDLAFFDPLLYESLRQLVLEAESRDSSTVFSALDLTFCIDLCPEEGGGTVELIPGGREMEVTASNIYLYVRRYAEYRMIKSQERALGAIRMGVYDVLPNNTLEGLTAEDFRLLLNGVGEVNVQALISYTSFNDESKESSDKILRFKRWFWSMMEKMPNQEKQDLVYFWTGSPALPASEEGFQPMPSITIRPPDDHHLPTANTCISRLYLPLYSSKAVLRAKIQMAIRTKNFGFV</sequence>
<dbReference type="PANTHER" id="PTHR46276:SF1">
    <property type="entry name" value="E3 UBIQUITIN-PROTEIN LIGASE UBR5"/>
    <property type="match status" value="1"/>
</dbReference>
<dbReference type="CDD" id="cd19675">
    <property type="entry name" value="UBR-box_UBR5"/>
    <property type="match status" value="1"/>
</dbReference>
<feature type="compositionally biased region" description="Acidic residues" evidence="7">
    <location>
        <begin position="651"/>
        <end position="682"/>
    </location>
</feature>
<dbReference type="SUPFAM" id="SSF56204">
    <property type="entry name" value="Hect, E3 ligase catalytic domain"/>
    <property type="match status" value="1"/>
</dbReference>
<evidence type="ECO:0000256" key="1">
    <source>
        <dbReference type="ARBA" id="ARBA00022723"/>
    </source>
</evidence>
<dbReference type="FunFam" id="3.30.2410.10:FF:000008">
    <property type="entry name" value="Putative E3 ubiquitin-protein ligase UBR5"/>
    <property type="match status" value="1"/>
</dbReference>
<feature type="compositionally biased region" description="Low complexity" evidence="7">
    <location>
        <begin position="636"/>
        <end position="650"/>
    </location>
</feature>
<dbReference type="PROSITE" id="PS51157">
    <property type="entry name" value="ZF_UBR"/>
    <property type="match status" value="1"/>
</dbReference>
<feature type="compositionally biased region" description="Low complexity" evidence="7">
    <location>
        <begin position="1105"/>
        <end position="1129"/>
    </location>
</feature>
<feature type="region of interest" description="Disordered" evidence="7">
    <location>
        <begin position="1088"/>
        <end position="1129"/>
    </location>
</feature>
<evidence type="ECO:0000256" key="6">
    <source>
        <dbReference type="PROSITE-ProRule" id="PRU00508"/>
    </source>
</evidence>
<dbReference type="FunFam" id="1.10.1900.10:FF:000002">
    <property type="entry name" value="E3 ubiquitin-protein ligase UBR5 isoform X1"/>
    <property type="match status" value="1"/>
</dbReference>
<feature type="domain" description="UBR-type" evidence="9">
    <location>
        <begin position="194"/>
        <end position="262"/>
    </location>
</feature>
<evidence type="ECO:0000256" key="3">
    <source>
        <dbReference type="ARBA" id="ARBA00022786"/>
    </source>
</evidence>
<accession>A0AAQ4D2V0</accession>
<feature type="compositionally biased region" description="Gly residues" evidence="7">
    <location>
        <begin position="694"/>
        <end position="707"/>
    </location>
</feature>
<protein>
    <recommendedName>
        <fullName evidence="13">E3 ubiquitin-protein ligase UBR5</fullName>
    </recommendedName>
</protein>
<dbReference type="GO" id="GO:0005634">
    <property type="term" value="C:nucleus"/>
    <property type="evidence" value="ECO:0007669"/>
    <property type="project" value="TreeGrafter"/>
</dbReference>
<name>A0AAQ4D2V0_AMBAM</name>
<dbReference type="GO" id="GO:0003723">
    <property type="term" value="F:RNA binding"/>
    <property type="evidence" value="ECO:0007669"/>
    <property type="project" value="InterPro"/>
</dbReference>
<dbReference type="Gene3D" id="3.30.2160.10">
    <property type="entry name" value="Hect, E3 ligase catalytic domain"/>
    <property type="match status" value="1"/>
</dbReference>
<feature type="zinc finger region" description="UBR-type" evidence="6">
    <location>
        <begin position="194"/>
        <end position="262"/>
    </location>
</feature>
<feature type="compositionally biased region" description="Polar residues" evidence="7">
    <location>
        <begin position="1232"/>
        <end position="1257"/>
    </location>
</feature>
<dbReference type="Proteomes" id="UP001321473">
    <property type="component" value="Unassembled WGS sequence"/>
</dbReference>
<dbReference type="GO" id="GO:0005737">
    <property type="term" value="C:cytoplasm"/>
    <property type="evidence" value="ECO:0007669"/>
    <property type="project" value="TreeGrafter"/>
</dbReference>
<gene>
    <name evidence="11" type="ORF">V5799_000505</name>
</gene>
<dbReference type="InterPro" id="IPR003126">
    <property type="entry name" value="Znf_UBR"/>
</dbReference>
<dbReference type="GO" id="GO:0008270">
    <property type="term" value="F:zinc ion binding"/>
    <property type="evidence" value="ECO:0007669"/>
    <property type="project" value="UniProtKB-KW"/>
</dbReference>
<dbReference type="PROSITE" id="PS50237">
    <property type="entry name" value="HECT"/>
    <property type="match status" value="1"/>
</dbReference>
<feature type="region of interest" description="Disordered" evidence="7">
    <location>
        <begin position="307"/>
        <end position="339"/>
    </location>
</feature>
<dbReference type="InterPro" id="IPR035983">
    <property type="entry name" value="Hect_E3_ubiquitin_ligase"/>
</dbReference>
<dbReference type="GO" id="GO:0090263">
    <property type="term" value="P:positive regulation of canonical Wnt signaling pathway"/>
    <property type="evidence" value="ECO:0007669"/>
    <property type="project" value="TreeGrafter"/>
</dbReference>
<dbReference type="InterPro" id="IPR000569">
    <property type="entry name" value="HECT_dom"/>
</dbReference>
<dbReference type="Pfam" id="PF00632">
    <property type="entry name" value="HECT"/>
    <property type="match status" value="1"/>
</dbReference>
<dbReference type="PANTHER" id="PTHR46276">
    <property type="entry name" value="E3 UBIQUITIN-PROTEIN LIGASE UBR5"/>
    <property type="match status" value="1"/>
</dbReference>
<evidence type="ECO:0000313" key="11">
    <source>
        <dbReference type="EMBL" id="KAK8756790.1"/>
    </source>
</evidence>
<feature type="domain" description="HECT" evidence="8">
    <location>
        <begin position="1638"/>
        <end position="1922"/>
    </location>
</feature>
<feature type="compositionally biased region" description="Low complexity" evidence="7">
    <location>
        <begin position="1258"/>
        <end position="1282"/>
    </location>
</feature>
<dbReference type="SMART" id="SM00396">
    <property type="entry name" value="ZnF_UBR1"/>
    <property type="match status" value="1"/>
</dbReference>
<feature type="compositionally biased region" description="Polar residues" evidence="7">
    <location>
        <begin position="1516"/>
        <end position="1527"/>
    </location>
</feature>
<keyword evidence="1" id="KW-0479">Metal-binding</keyword>
<evidence type="ECO:0000259" key="9">
    <source>
        <dbReference type="PROSITE" id="PS51157"/>
    </source>
</evidence>
<feature type="domain" description="PABC" evidence="10">
    <location>
        <begin position="1509"/>
        <end position="1586"/>
    </location>
</feature>
<evidence type="ECO:0000256" key="5">
    <source>
        <dbReference type="PROSITE-ProRule" id="PRU00104"/>
    </source>
</evidence>
<feature type="compositionally biased region" description="Basic and acidic residues" evidence="7">
    <location>
        <begin position="1475"/>
        <end position="1484"/>
    </location>
</feature>
<dbReference type="Gene3D" id="3.30.2410.10">
    <property type="entry name" value="Hect, E3 ligase catalytic domain"/>
    <property type="match status" value="1"/>
</dbReference>
<feature type="region of interest" description="Disordered" evidence="7">
    <location>
        <begin position="987"/>
        <end position="1040"/>
    </location>
</feature>
<feature type="compositionally biased region" description="Basic and acidic residues" evidence="7">
    <location>
        <begin position="593"/>
        <end position="614"/>
    </location>
</feature>
<dbReference type="FunFam" id="3.30.2160.10:FF:000006">
    <property type="entry name" value="E3 ubiquitin-protein ligase UBR5 isoform X2"/>
    <property type="match status" value="1"/>
</dbReference>
<dbReference type="GO" id="GO:0000209">
    <property type="term" value="P:protein polyubiquitination"/>
    <property type="evidence" value="ECO:0007669"/>
    <property type="project" value="TreeGrafter"/>
</dbReference>
<feature type="compositionally biased region" description="Acidic residues" evidence="7">
    <location>
        <begin position="573"/>
        <end position="592"/>
    </location>
</feature>
<dbReference type="InterPro" id="IPR047503">
    <property type="entry name" value="UBR-box_UBR5"/>
</dbReference>
<dbReference type="InterPro" id="IPR002004">
    <property type="entry name" value="PABP_HYD_C"/>
</dbReference>
<feature type="compositionally biased region" description="Low complexity" evidence="7">
    <location>
        <begin position="1204"/>
        <end position="1229"/>
    </location>
</feature>
<dbReference type="Pfam" id="PF00658">
    <property type="entry name" value="MLLE"/>
    <property type="match status" value="1"/>
</dbReference>
<keyword evidence="2" id="KW-0863">Zinc-finger</keyword>
<comment type="caution">
    <text evidence="11">The sequence shown here is derived from an EMBL/GenBank/DDBJ whole genome shotgun (WGS) entry which is preliminary data.</text>
</comment>
<feature type="compositionally biased region" description="Low complexity" evidence="7">
    <location>
        <begin position="1015"/>
        <end position="1035"/>
    </location>
</feature>
<dbReference type="EMBL" id="JARKHS020035888">
    <property type="protein sequence ID" value="KAK8756790.1"/>
    <property type="molecule type" value="Genomic_DNA"/>
</dbReference>
<feature type="region of interest" description="Disordered" evidence="7">
    <location>
        <begin position="1475"/>
        <end position="1527"/>
    </location>
</feature>
<dbReference type="SUPFAM" id="SSF63570">
    <property type="entry name" value="PABC (PABP) domain"/>
    <property type="match status" value="1"/>
</dbReference>
<dbReference type="SMART" id="SM00517">
    <property type="entry name" value="PolyA"/>
    <property type="match status" value="1"/>
</dbReference>
<keyword evidence="4" id="KW-0862">Zinc</keyword>
<dbReference type="GO" id="GO:0034450">
    <property type="term" value="F:ubiquitin-ubiquitin ligase activity"/>
    <property type="evidence" value="ECO:0007669"/>
    <property type="project" value="TreeGrafter"/>
</dbReference>
<evidence type="ECO:0000313" key="12">
    <source>
        <dbReference type="Proteomes" id="UP001321473"/>
    </source>
</evidence>
<feature type="active site" description="Glycyl thioester intermediate" evidence="5">
    <location>
        <position position="1891"/>
    </location>
</feature>